<dbReference type="WBParaSite" id="JU765_v2.g678.t1">
    <property type="protein sequence ID" value="JU765_v2.g678.t1"/>
    <property type="gene ID" value="JU765_v2.g678"/>
</dbReference>
<evidence type="ECO:0000313" key="2">
    <source>
        <dbReference type="WBParaSite" id="JU765_v2.g678.t1"/>
    </source>
</evidence>
<dbReference type="Proteomes" id="UP000887576">
    <property type="component" value="Unplaced"/>
</dbReference>
<name>A0AC34RGZ4_9BILA</name>
<protein>
    <submittedName>
        <fullName evidence="2">Heat shock protein 70</fullName>
    </submittedName>
</protein>
<organism evidence="1 2">
    <name type="scientific">Panagrolaimus sp. JU765</name>
    <dbReference type="NCBI Taxonomy" id="591449"/>
    <lineage>
        <taxon>Eukaryota</taxon>
        <taxon>Metazoa</taxon>
        <taxon>Ecdysozoa</taxon>
        <taxon>Nematoda</taxon>
        <taxon>Chromadorea</taxon>
        <taxon>Rhabditida</taxon>
        <taxon>Tylenchina</taxon>
        <taxon>Panagrolaimomorpha</taxon>
        <taxon>Panagrolaimoidea</taxon>
        <taxon>Panagrolaimidae</taxon>
        <taxon>Panagrolaimus</taxon>
    </lineage>
</organism>
<proteinExistence type="predicted"/>
<accession>A0AC34RGZ4</accession>
<evidence type="ECO:0000313" key="1">
    <source>
        <dbReference type="Proteomes" id="UP000887576"/>
    </source>
</evidence>
<reference evidence="2" key="1">
    <citation type="submission" date="2022-11" db="UniProtKB">
        <authorList>
            <consortium name="WormBaseParasite"/>
        </authorList>
    </citation>
    <scope>IDENTIFICATION</scope>
</reference>
<sequence>MGGKTKIPIGIDLGTTNSAVAVWWQEKVELVRNREGTRINPSYVHYNDDKEKRVGRMAREKGAIDPKRVLFDAKRLLATTINDKNIVEFRSSWPFNVDCKPDDPLKRTYYKISDDLYIPPEEVSSCILKSLLSDVCRWLDNKPDEIEAVITVPAYFNMTQKRATLRAAELAKLKVRQLLPEPVAAALCYQSELNFDDGEIIFTFDLE</sequence>